<geneLocation type="plasmid" evidence="1 3">
    <name>p1_LIP1512017</name>
</geneLocation>
<reference evidence="1" key="1">
    <citation type="submission" date="2022-02" db="EMBL/GenBank/DDBJ databases">
        <title>The genetically variable rfb locus in Leptospira is a mobile cassette and a molecular signature of serovar identity.</title>
        <authorList>
            <person name="Nieves C."/>
            <person name="Vincent A.T."/>
            <person name="Zarantonelli L."/>
            <person name="Picardeau M."/>
            <person name="Veyrier F.J."/>
            <person name="Buschiazzo A."/>
        </authorList>
    </citation>
    <scope>NUCLEOTIDE SEQUENCE</scope>
    <source>
        <strain evidence="1">IP1512017</strain>
        <plasmid evidence="1">p1_LIP1512017</plasmid>
    </source>
</reference>
<keyword evidence="1" id="KW-0614">Plasmid</keyword>
<dbReference type="RefSeq" id="WP_002152579.1">
    <property type="nucleotide sequence ID" value="NZ_CP091940.1"/>
</dbReference>
<evidence type="ECO:0000313" key="1">
    <source>
        <dbReference type="EMBL" id="UOG58836.1"/>
    </source>
</evidence>
<accession>A0A9Q8RQ78</accession>
<proteinExistence type="predicted"/>
<dbReference type="EMBL" id="CP091959">
    <property type="protein sequence ID" value="UOG58864.1"/>
    <property type="molecule type" value="Genomic_DNA"/>
</dbReference>
<organism evidence="1 3">
    <name type="scientific">Leptospira noguchii</name>
    <dbReference type="NCBI Taxonomy" id="28182"/>
    <lineage>
        <taxon>Bacteria</taxon>
        <taxon>Pseudomonadati</taxon>
        <taxon>Spirochaetota</taxon>
        <taxon>Spirochaetia</taxon>
        <taxon>Leptospirales</taxon>
        <taxon>Leptospiraceae</taxon>
        <taxon>Leptospira</taxon>
    </lineage>
</organism>
<dbReference type="AlphaFoldDB" id="A0A9Q8RQ78"/>
<protein>
    <submittedName>
        <fullName evidence="1">Uncharacterized protein</fullName>
    </submittedName>
</protein>
<evidence type="ECO:0000313" key="3">
    <source>
        <dbReference type="Proteomes" id="UP000829829"/>
    </source>
</evidence>
<gene>
    <name evidence="1" type="ORF">MAL03_19900</name>
    <name evidence="2" type="ORF">MAL03_20075</name>
</gene>
<sequence length="99" mass="12263">MRESNRTKKTLRLLNPPVSELEREEMLFQERIEIFWKKFQDLSSSEKKEKVKGLLSSFHKYQKRMETLLFQWKNLFEKEQEIKRKLRTIGERTRGIRKF</sequence>
<name>A0A9Q8RQ78_9LEPT</name>
<dbReference type="EMBL" id="CP091959">
    <property type="protein sequence ID" value="UOG58836.1"/>
    <property type="molecule type" value="Genomic_DNA"/>
</dbReference>
<dbReference type="Proteomes" id="UP000829829">
    <property type="component" value="Plasmid p1_LIP1512017"/>
</dbReference>
<evidence type="ECO:0000313" key="2">
    <source>
        <dbReference type="EMBL" id="UOG58864.1"/>
    </source>
</evidence>